<evidence type="ECO:0000259" key="1">
    <source>
        <dbReference type="Pfam" id="PF01764"/>
    </source>
</evidence>
<dbReference type="OrthoDB" id="8607760at2"/>
<dbReference type="InterPro" id="IPR002921">
    <property type="entry name" value="Fungal_lipase-type"/>
</dbReference>
<dbReference type="AlphaFoldDB" id="A0A3S0XXF6"/>
<accession>A0A3S0XXF6</accession>
<dbReference type="InterPro" id="IPR029058">
    <property type="entry name" value="AB_hydrolase_fold"/>
</dbReference>
<feature type="domain" description="Fungal lipase-type" evidence="1">
    <location>
        <begin position="45"/>
        <end position="111"/>
    </location>
</feature>
<dbReference type="Gene3D" id="3.40.50.1820">
    <property type="entry name" value="alpha/beta hydrolase"/>
    <property type="match status" value="1"/>
</dbReference>
<dbReference type="SUPFAM" id="SSF53474">
    <property type="entry name" value="alpha/beta-Hydrolases"/>
    <property type="match status" value="1"/>
</dbReference>
<evidence type="ECO:0000313" key="3">
    <source>
        <dbReference type="Proteomes" id="UP000281118"/>
    </source>
</evidence>
<protein>
    <recommendedName>
        <fullName evidence="1">Fungal lipase-type domain-containing protein</fullName>
    </recommendedName>
</protein>
<name>A0A3S0XXF6_9BURK</name>
<evidence type="ECO:0000313" key="2">
    <source>
        <dbReference type="EMBL" id="RUR71913.1"/>
    </source>
</evidence>
<dbReference type="Proteomes" id="UP000281118">
    <property type="component" value="Unassembled WGS sequence"/>
</dbReference>
<sequence length="187" mass="20691">MAVAFGGTVIGNRNDWLANLRWFIPLHDDQYTLVVRKLGPAFIKEFQRRMASGEWKGATPTIVSTGHSLGGGLAQQFAYALPSQEGVPPVTRVYAFHPSPVTGYFSVQKDLRESNSKGLKIERIYERGEILALLRSAQSTFFAPSANNPTITGYRYSVIHNADPIKDHSLGKFACAIAEKLARQTHQ</sequence>
<dbReference type="RefSeq" id="WP_126025968.1">
    <property type="nucleotide sequence ID" value="NZ_RXFT01000027.1"/>
</dbReference>
<comment type="caution">
    <text evidence="2">The sequence shown here is derived from an EMBL/GenBank/DDBJ whole genome shotgun (WGS) entry which is preliminary data.</text>
</comment>
<dbReference type="GO" id="GO:0006629">
    <property type="term" value="P:lipid metabolic process"/>
    <property type="evidence" value="ECO:0007669"/>
    <property type="project" value="InterPro"/>
</dbReference>
<dbReference type="Pfam" id="PF01764">
    <property type="entry name" value="Lipase_3"/>
    <property type="match status" value="1"/>
</dbReference>
<proteinExistence type="predicted"/>
<dbReference type="EMBL" id="RXFT01000027">
    <property type="protein sequence ID" value="RUR71913.1"/>
    <property type="molecule type" value="Genomic_DNA"/>
</dbReference>
<gene>
    <name evidence="2" type="ORF">EJP67_33185</name>
</gene>
<organism evidence="2 3">
    <name type="scientific">Variovorax guangxiensis</name>
    <dbReference type="NCBI Taxonomy" id="1775474"/>
    <lineage>
        <taxon>Bacteria</taxon>
        <taxon>Pseudomonadati</taxon>
        <taxon>Pseudomonadota</taxon>
        <taxon>Betaproteobacteria</taxon>
        <taxon>Burkholderiales</taxon>
        <taxon>Comamonadaceae</taxon>
        <taxon>Variovorax</taxon>
    </lineage>
</organism>
<reference evidence="2 3" key="1">
    <citation type="submission" date="2018-12" db="EMBL/GenBank/DDBJ databases">
        <title>The genome sequences of Variovorax guangxiensis DSM 27352.</title>
        <authorList>
            <person name="Gao J."/>
            <person name="Sun J."/>
        </authorList>
    </citation>
    <scope>NUCLEOTIDE SEQUENCE [LARGE SCALE GENOMIC DNA]</scope>
    <source>
        <strain evidence="2 3">DSM 27352</strain>
    </source>
</reference>